<sequence>MRSTRLDFALESGALVLPPEGPVVIYRPREGDDLSSISIARIHVATGFRPDAEWFNARGYQAAEGPPYAAAVVCLPRSRDAARALISRAMVEVVPGGPVAVDGQKTDGIDSILKDCRAMGLSMSGPLSKAHGKIFVLQAGADLTGWDARPRLIEGGFQTLPGMFSADAPDRGSVLLAQALPEKLGTRVIDLGAGWGYLSRAILSRSSVAELDVVEAEQDALDCAQVNVEDPRARFHWADARSFKPMRPAHAVVMNPPFHAGRDADPALGVAFLRAAASMLVPDGTLWLVANRHLPYHQPLTTLFRQVEDIGNDSAFRLTRASHPVRAR</sequence>
<protein>
    <submittedName>
        <fullName evidence="5">Class I SAM-dependent methyltransferase</fullName>
    </submittedName>
</protein>
<dbReference type="SUPFAM" id="SSF53335">
    <property type="entry name" value="S-adenosyl-L-methionine-dependent methyltransferases"/>
    <property type="match status" value="1"/>
</dbReference>
<keyword evidence="3" id="KW-0949">S-adenosyl-L-methionine</keyword>
<organism evidence="5 6">
    <name type="scientific">Pseudotabrizicola alkalilacus</name>
    <dbReference type="NCBI Taxonomy" id="2305252"/>
    <lineage>
        <taxon>Bacteria</taxon>
        <taxon>Pseudomonadati</taxon>
        <taxon>Pseudomonadota</taxon>
        <taxon>Alphaproteobacteria</taxon>
        <taxon>Rhodobacterales</taxon>
        <taxon>Paracoccaceae</taxon>
        <taxon>Pseudotabrizicola</taxon>
    </lineage>
</organism>
<dbReference type="Proteomes" id="UP000284547">
    <property type="component" value="Unassembled WGS sequence"/>
</dbReference>
<dbReference type="OrthoDB" id="9816072at2"/>
<gene>
    <name evidence="5" type="ORF">D1012_05170</name>
</gene>
<accession>A0A411Z598</accession>
<dbReference type="CDD" id="cd02440">
    <property type="entry name" value="AdoMet_MTases"/>
    <property type="match status" value="1"/>
</dbReference>
<dbReference type="InterPro" id="IPR029063">
    <property type="entry name" value="SAM-dependent_MTases_sf"/>
</dbReference>
<keyword evidence="1 5" id="KW-0489">Methyltransferase</keyword>
<dbReference type="EMBL" id="QWEY01000002">
    <property type="protein sequence ID" value="RGP38224.1"/>
    <property type="molecule type" value="Genomic_DNA"/>
</dbReference>
<comment type="caution">
    <text evidence="5">The sequence shown here is derived from an EMBL/GenBank/DDBJ whole genome shotgun (WGS) entry which is preliminary data.</text>
</comment>
<dbReference type="InterPro" id="IPR007848">
    <property type="entry name" value="Small_mtfrase_dom"/>
</dbReference>
<evidence type="ECO:0000256" key="2">
    <source>
        <dbReference type="ARBA" id="ARBA00022679"/>
    </source>
</evidence>
<dbReference type="Gene3D" id="3.40.50.150">
    <property type="entry name" value="Vaccinia Virus protein VP39"/>
    <property type="match status" value="1"/>
</dbReference>
<reference evidence="5 6" key="1">
    <citation type="submission" date="2018-08" db="EMBL/GenBank/DDBJ databases">
        <title>Flavobacterium tibetense sp. nov., isolated from a wetland YonghuCo on Tibetan Plateau.</title>
        <authorList>
            <person name="Phurbu D."/>
            <person name="Lu H."/>
            <person name="Xing P."/>
        </authorList>
    </citation>
    <scope>NUCLEOTIDE SEQUENCE [LARGE SCALE GENOMIC DNA]</scope>
    <source>
        <strain evidence="5 6">DJC</strain>
    </source>
</reference>
<dbReference type="GO" id="GO:0008757">
    <property type="term" value="F:S-adenosylmethionine-dependent methyltransferase activity"/>
    <property type="evidence" value="ECO:0007669"/>
    <property type="project" value="InterPro"/>
</dbReference>
<dbReference type="RefSeq" id="WP_118150275.1">
    <property type="nucleotide sequence ID" value="NZ_QWEY01000002.1"/>
</dbReference>
<dbReference type="PANTHER" id="PTHR47816:SF4">
    <property type="entry name" value="RIBOSOMAL RNA SMALL SUBUNIT METHYLTRANSFERASE C"/>
    <property type="match status" value="1"/>
</dbReference>
<proteinExistence type="predicted"/>
<keyword evidence="6" id="KW-1185">Reference proteome</keyword>
<evidence type="ECO:0000256" key="3">
    <source>
        <dbReference type="ARBA" id="ARBA00022691"/>
    </source>
</evidence>
<keyword evidence="2 5" id="KW-0808">Transferase</keyword>
<dbReference type="GO" id="GO:0032259">
    <property type="term" value="P:methylation"/>
    <property type="evidence" value="ECO:0007669"/>
    <property type="project" value="UniProtKB-KW"/>
</dbReference>
<evidence type="ECO:0000256" key="1">
    <source>
        <dbReference type="ARBA" id="ARBA00022603"/>
    </source>
</evidence>
<feature type="domain" description="Methyltransferase small" evidence="4">
    <location>
        <begin position="157"/>
        <end position="318"/>
    </location>
</feature>
<dbReference type="Pfam" id="PF05175">
    <property type="entry name" value="MTS"/>
    <property type="match status" value="1"/>
</dbReference>
<dbReference type="InterPro" id="IPR046977">
    <property type="entry name" value="RsmC/RlmG"/>
</dbReference>
<evidence type="ECO:0000313" key="5">
    <source>
        <dbReference type="EMBL" id="RGP38224.1"/>
    </source>
</evidence>
<name>A0A411Z598_9RHOB</name>
<dbReference type="PANTHER" id="PTHR47816">
    <property type="entry name" value="RIBOSOMAL RNA SMALL SUBUNIT METHYLTRANSFERASE C"/>
    <property type="match status" value="1"/>
</dbReference>
<dbReference type="AlphaFoldDB" id="A0A411Z598"/>
<evidence type="ECO:0000313" key="6">
    <source>
        <dbReference type="Proteomes" id="UP000284547"/>
    </source>
</evidence>
<evidence type="ECO:0000259" key="4">
    <source>
        <dbReference type="Pfam" id="PF05175"/>
    </source>
</evidence>